<dbReference type="OrthoDB" id="71307at2759"/>
<evidence type="ECO:0000259" key="1">
    <source>
        <dbReference type="Pfam" id="PF25603"/>
    </source>
</evidence>
<dbReference type="GeneID" id="28997493"/>
<proteinExistence type="predicted"/>
<dbReference type="VEuPathDB" id="FungiDB:PHYBLDRAFT_171385"/>
<reference evidence="3" key="1">
    <citation type="submission" date="2015-06" db="EMBL/GenBank/DDBJ databases">
        <title>Expansion of signal transduction pathways in fungi by whole-genome duplication.</title>
        <authorList>
            <consortium name="DOE Joint Genome Institute"/>
            <person name="Corrochano L.M."/>
            <person name="Kuo A."/>
            <person name="Marcet-Houben M."/>
            <person name="Polaino S."/>
            <person name="Salamov A."/>
            <person name="Villalobos J.M."/>
            <person name="Alvarez M.I."/>
            <person name="Avalos J."/>
            <person name="Benito E.P."/>
            <person name="Benoit I."/>
            <person name="Burger G."/>
            <person name="Camino L.P."/>
            <person name="Canovas D."/>
            <person name="Cerda-Olmedo E."/>
            <person name="Cheng J.-F."/>
            <person name="Dominguez A."/>
            <person name="Elias M."/>
            <person name="Eslava A.P."/>
            <person name="Glaser F."/>
            <person name="Grimwood J."/>
            <person name="Gutierrez G."/>
            <person name="Heitman J."/>
            <person name="Henrissat B."/>
            <person name="Iturriaga E.A."/>
            <person name="Lang B.F."/>
            <person name="Lavin J.L."/>
            <person name="Lee S."/>
            <person name="Li W."/>
            <person name="Lindquist E."/>
            <person name="Lopez-Garcia S."/>
            <person name="Luque E.M."/>
            <person name="Marcos A.T."/>
            <person name="Martin J."/>
            <person name="McCluskey K."/>
            <person name="Medina H.R."/>
            <person name="Miralles-Duran A."/>
            <person name="Miyazaki A."/>
            <person name="Munoz-Torres E."/>
            <person name="Oguiza J.A."/>
            <person name="Ohm R."/>
            <person name="Olmedo M."/>
            <person name="Orejas M."/>
            <person name="Ortiz-Castellanos L."/>
            <person name="Pisabarro A.G."/>
            <person name="Rodriguez-Romero J."/>
            <person name="Ruiz-Herrera J."/>
            <person name="Ruiz-Vazquez R."/>
            <person name="Sanz C."/>
            <person name="Schackwitz W."/>
            <person name="Schmutz J."/>
            <person name="Shahriari M."/>
            <person name="Shelest E."/>
            <person name="Silva-Franco F."/>
            <person name="Soanes D."/>
            <person name="Syed K."/>
            <person name="Tagua V.G."/>
            <person name="Talbot N.J."/>
            <person name="Thon M."/>
            <person name="De vries R.P."/>
            <person name="Wiebenga A."/>
            <person name="Yadav J.S."/>
            <person name="Braun E.L."/>
            <person name="Baker S."/>
            <person name="Garre V."/>
            <person name="Horwitz B."/>
            <person name="Torres-Martinez S."/>
            <person name="Idnurm A."/>
            <person name="Herrera-Estrella A."/>
            <person name="Gabaldon T."/>
            <person name="Grigoriev I.V."/>
        </authorList>
    </citation>
    <scope>NUCLEOTIDE SEQUENCE [LARGE SCALE GENOMIC DNA]</scope>
    <source>
        <strain evidence="3">NRRL 1555(-)</strain>
    </source>
</reference>
<dbReference type="RefSeq" id="XP_018288679.1">
    <property type="nucleotide sequence ID" value="XM_018436587.1"/>
</dbReference>
<dbReference type="AlphaFoldDB" id="A0A167LKD0"/>
<gene>
    <name evidence="2" type="ORF">PHYBLDRAFT_171385</name>
</gene>
<evidence type="ECO:0000313" key="3">
    <source>
        <dbReference type="Proteomes" id="UP000077315"/>
    </source>
</evidence>
<name>A0A167LKD0_PHYB8</name>
<dbReference type="Pfam" id="PF25603">
    <property type="entry name" value="SPT23_MGA2_DBD"/>
    <property type="match status" value="1"/>
</dbReference>
<sequence length="450" mass="51853">MDFSNIQCSSLLPEVEDLHIEVLGIPEGYSSRVETQIKLNLRLLDRDGVRSNLWHFLRVSENILVESDFKRRINRFYEYEETFSLLSYEYNVLVLEANVICDSDPYKKVSPCSYCISREIRYKNKADKKRVGRFNSIKFSSLTSLRKAEKELMRFNHSSTEKKAREIILICSKPLIKFDYGEISLPVRITCFCRHKNENLGFSMSNYFCFRVLFSMKNYKGDVVATGISPAIMITHKYRAIDKQGPNNKANQLYENGEQLTTADLLDLEPENSHFMARHQHSNNLTINHFQNSIKAFTDSNYKTVEPYTITNTKNNSTIISPANIKAIQGFVYLDYFNTNTLYSNKLIDAATVVDSSSSFQEYFGRKPKCWYTEAPEEYSNILGLNILPAIEDAGLEPSQILNVECEDESQLYDAFIHSIPDKYVGLDAISNFLEQDVDALLDTHDIPWL</sequence>
<organism evidence="2 3">
    <name type="scientific">Phycomyces blakesleeanus (strain ATCC 8743b / DSM 1359 / FGSC 10004 / NBRC 33097 / NRRL 1555)</name>
    <dbReference type="NCBI Taxonomy" id="763407"/>
    <lineage>
        <taxon>Eukaryota</taxon>
        <taxon>Fungi</taxon>
        <taxon>Fungi incertae sedis</taxon>
        <taxon>Mucoromycota</taxon>
        <taxon>Mucoromycotina</taxon>
        <taxon>Mucoromycetes</taxon>
        <taxon>Mucorales</taxon>
        <taxon>Phycomycetaceae</taxon>
        <taxon>Phycomyces</taxon>
    </lineage>
</organism>
<keyword evidence="3" id="KW-1185">Reference proteome</keyword>
<evidence type="ECO:0000313" key="2">
    <source>
        <dbReference type="EMBL" id="OAD70639.1"/>
    </source>
</evidence>
<accession>A0A167LKD0</accession>
<feature type="domain" description="SPT23/MGA2-like DNA-binding" evidence="1">
    <location>
        <begin position="18"/>
        <end position="238"/>
    </location>
</feature>
<dbReference type="EMBL" id="KV440988">
    <property type="protein sequence ID" value="OAD70639.1"/>
    <property type="molecule type" value="Genomic_DNA"/>
</dbReference>
<dbReference type="InterPro" id="IPR057962">
    <property type="entry name" value="SPT23_MGA2_DBD"/>
</dbReference>
<dbReference type="STRING" id="763407.A0A167LKD0"/>
<protein>
    <recommendedName>
        <fullName evidence="1">SPT23/MGA2-like DNA-binding domain-containing protein</fullName>
    </recommendedName>
</protein>
<dbReference type="InParanoid" id="A0A167LKD0"/>
<dbReference type="Proteomes" id="UP000077315">
    <property type="component" value="Unassembled WGS sequence"/>
</dbReference>